<keyword evidence="2" id="KW-0732">Signal</keyword>
<feature type="region of interest" description="Disordered" evidence="1">
    <location>
        <begin position="454"/>
        <end position="510"/>
    </location>
</feature>
<sequence>MNKGISVCCLLLILFVINGKTQRYQHPGSSLNHGPPPGDEVSSYNSLLQNLNLLIPRVQRNNKEPNQIQLLHNLLNMIKFLALKLLRTSQSKKNDPKAPQYILLKSTVDEALQFIAQKGTVEPKMLSRIANQLAQLFQEENKVQNDEFAPYCEPGTDCFLDVDHAGIYGRVNGLAKKVSDYIKYRNKELQAYGKTHMVHPGVQVQIQADDILAHTTILLQKLHRSVMRNWHHILMIVGNLAGNDGGAIRLLGNPNVINPRRPINTERSGRTQLNGDENDVDNGVGTFQCKIFIKGNPIVKLDTDACSSEIKPWFKNTNCVSPIRNSDRDCSPSFSGGKFARLQGGNIGFQSSKRGIWNYHLEIKLDPVEDFNITNDLAVGRVDIITSHSLQKSLLHINNKMSFGTTTHASSSVSKLLHEGSDFLEKEDIILLRIAKVKSDMTLTFSAEFTGSKKTVSSNQNSTTHSKPSNYVKNKVENESKKEKQQYGRRNQDEKGFTDENDTEYEVDPK</sequence>
<evidence type="ECO:0000256" key="1">
    <source>
        <dbReference type="SAM" id="MobiDB-lite"/>
    </source>
</evidence>
<keyword evidence="4" id="KW-1185">Reference proteome</keyword>
<name>A0A7R8H421_LEPSM</name>
<feature type="chain" id="PRO_5035187835" evidence="2">
    <location>
        <begin position="24"/>
        <end position="510"/>
    </location>
</feature>
<dbReference type="Proteomes" id="UP000675881">
    <property type="component" value="Chromosome 14"/>
</dbReference>
<feature type="compositionally biased region" description="Polar residues" evidence="1">
    <location>
        <begin position="454"/>
        <end position="471"/>
    </location>
</feature>
<evidence type="ECO:0000256" key="2">
    <source>
        <dbReference type="SAM" id="SignalP"/>
    </source>
</evidence>
<feature type="signal peptide" evidence="2">
    <location>
        <begin position="1"/>
        <end position="23"/>
    </location>
</feature>
<accession>A0A7R8H421</accession>
<proteinExistence type="predicted"/>
<dbReference type="EMBL" id="HG994593">
    <property type="protein sequence ID" value="CAF2840805.1"/>
    <property type="molecule type" value="Genomic_DNA"/>
</dbReference>
<protein>
    <submittedName>
        <fullName evidence="3">(salmon louse) hypothetical protein</fullName>
    </submittedName>
</protein>
<evidence type="ECO:0000313" key="4">
    <source>
        <dbReference type="Proteomes" id="UP000675881"/>
    </source>
</evidence>
<organism evidence="3 4">
    <name type="scientific">Lepeophtheirus salmonis</name>
    <name type="common">Salmon louse</name>
    <name type="synonym">Caligus salmonis</name>
    <dbReference type="NCBI Taxonomy" id="72036"/>
    <lineage>
        <taxon>Eukaryota</taxon>
        <taxon>Metazoa</taxon>
        <taxon>Ecdysozoa</taxon>
        <taxon>Arthropoda</taxon>
        <taxon>Crustacea</taxon>
        <taxon>Multicrustacea</taxon>
        <taxon>Hexanauplia</taxon>
        <taxon>Copepoda</taxon>
        <taxon>Siphonostomatoida</taxon>
        <taxon>Caligidae</taxon>
        <taxon>Lepeophtheirus</taxon>
    </lineage>
</organism>
<dbReference type="AlphaFoldDB" id="A0A7R8H421"/>
<feature type="compositionally biased region" description="Basic and acidic residues" evidence="1">
    <location>
        <begin position="474"/>
        <end position="498"/>
    </location>
</feature>
<dbReference type="OrthoDB" id="10658116at2759"/>
<feature type="compositionally biased region" description="Acidic residues" evidence="1">
    <location>
        <begin position="499"/>
        <end position="510"/>
    </location>
</feature>
<reference evidence="3" key="1">
    <citation type="submission" date="2021-02" db="EMBL/GenBank/DDBJ databases">
        <authorList>
            <person name="Bekaert M."/>
        </authorList>
    </citation>
    <scope>NUCLEOTIDE SEQUENCE</scope>
    <source>
        <strain evidence="3">IoA-00</strain>
    </source>
</reference>
<evidence type="ECO:0000313" key="3">
    <source>
        <dbReference type="EMBL" id="CAF2840805.1"/>
    </source>
</evidence>
<gene>
    <name evidence="3" type="ORF">LSAA_4663</name>
</gene>